<gene>
    <name evidence="2" type="ORF">GBA63_17335</name>
</gene>
<dbReference type="Gene3D" id="2.150.10.10">
    <property type="entry name" value="Serralysin-like metalloprotease, C-terminal"/>
    <property type="match status" value="1"/>
</dbReference>
<evidence type="ECO:0000256" key="1">
    <source>
        <dbReference type="SAM" id="SignalP"/>
    </source>
</evidence>
<feature type="chain" id="PRO_5026157657" description="Alkaline phosphatase" evidence="1">
    <location>
        <begin position="25"/>
        <end position="131"/>
    </location>
</feature>
<dbReference type="InterPro" id="IPR001343">
    <property type="entry name" value="Hemolysn_Ca-bd"/>
</dbReference>
<dbReference type="KEGG" id="rub:GBA63_17335"/>
<dbReference type="AlphaFoldDB" id="A0A6G8QCK9"/>
<dbReference type="InterPro" id="IPR011049">
    <property type="entry name" value="Serralysin-like_metalloprot_C"/>
</dbReference>
<dbReference type="RefSeq" id="WP_166178182.1">
    <property type="nucleotide sequence ID" value="NZ_CP045119.1"/>
</dbReference>
<dbReference type="SUPFAM" id="SSF51120">
    <property type="entry name" value="beta-Roll"/>
    <property type="match status" value="1"/>
</dbReference>
<dbReference type="PRINTS" id="PR00313">
    <property type="entry name" value="CABNDNGRPT"/>
</dbReference>
<sequence>MRKVTMVAVMVAALLVMTAGVALAANFRGTDGPNTIIGTKNADRIDALAGDDNLFGGGGNDRLIANRGDDDVYAGVGADTVNAGRGDDYIEVQGDDRRDVVRCGSGRDVVKANPQDALAGDCEVTKAAPLK</sequence>
<evidence type="ECO:0000313" key="2">
    <source>
        <dbReference type="EMBL" id="QIN84219.1"/>
    </source>
</evidence>
<name>A0A6G8QCK9_9ACTN</name>
<evidence type="ECO:0008006" key="4">
    <source>
        <dbReference type="Google" id="ProtNLM"/>
    </source>
</evidence>
<evidence type="ECO:0000313" key="3">
    <source>
        <dbReference type="Proteomes" id="UP000501452"/>
    </source>
</evidence>
<reference evidence="2 3" key="1">
    <citation type="submission" date="2019-10" db="EMBL/GenBank/DDBJ databases">
        <title>Rubrobacter sp nov SCSIO 52090 isolated from a deep-sea sediment in the South China Sea.</title>
        <authorList>
            <person name="Chen R.W."/>
        </authorList>
    </citation>
    <scope>NUCLEOTIDE SEQUENCE [LARGE SCALE GENOMIC DNA]</scope>
    <source>
        <strain evidence="2 3">SCSIO 52909</strain>
    </source>
</reference>
<protein>
    <recommendedName>
        <fullName evidence="4">Alkaline phosphatase</fullName>
    </recommendedName>
</protein>
<feature type="signal peptide" evidence="1">
    <location>
        <begin position="1"/>
        <end position="24"/>
    </location>
</feature>
<keyword evidence="1" id="KW-0732">Signal</keyword>
<proteinExistence type="predicted"/>
<organism evidence="2 3">
    <name type="scientific">Rubrobacter tropicus</name>
    <dbReference type="NCBI Taxonomy" id="2653851"/>
    <lineage>
        <taxon>Bacteria</taxon>
        <taxon>Bacillati</taxon>
        <taxon>Actinomycetota</taxon>
        <taxon>Rubrobacteria</taxon>
        <taxon>Rubrobacterales</taxon>
        <taxon>Rubrobacteraceae</taxon>
        <taxon>Rubrobacter</taxon>
    </lineage>
</organism>
<dbReference type="EMBL" id="CP045119">
    <property type="protein sequence ID" value="QIN84219.1"/>
    <property type="molecule type" value="Genomic_DNA"/>
</dbReference>
<keyword evidence="3" id="KW-1185">Reference proteome</keyword>
<dbReference type="GO" id="GO:0005509">
    <property type="term" value="F:calcium ion binding"/>
    <property type="evidence" value="ECO:0007669"/>
    <property type="project" value="InterPro"/>
</dbReference>
<dbReference type="Pfam" id="PF00353">
    <property type="entry name" value="HemolysinCabind"/>
    <property type="match status" value="1"/>
</dbReference>
<dbReference type="Proteomes" id="UP000501452">
    <property type="component" value="Chromosome"/>
</dbReference>
<accession>A0A6G8QCK9</accession>